<gene>
    <name evidence="2" type="ORF">TIFTF001_055089</name>
</gene>
<evidence type="ECO:0000256" key="1">
    <source>
        <dbReference type="SAM" id="MobiDB-lite"/>
    </source>
</evidence>
<protein>
    <submittedName>
        <fullName evidence="2">Uncharacterized protein</fullName>
    </submittedName>
</protein>
<proteinExistence type="predicted"/>
<sequence length="100" mass="9949">MGGGGAKGREGGVEKGGREGVTALSPRGGGGSGDGPTHIWVRAGGVVRGRGREGGKGTMQPQPRFMLVGLREGGRGRERAPKVRGVTTSARGGGTATTQP</sequence>
<evidence type="ECO:0000313" key="3">
    <source>
        <dbReference type="Proteomes" id="UP001187192"/>
    </source>
</evidence>
<dbReference type="Proteomes" id="UP001187192">
    <property type="component" value="Unassembled WGS sequence"/>
</dbReference>
<dbReference type="AlphaFoldDB" id="A0AA88JG79"/>
<evidence type="ECO:0000313" key="2">
    <source>
        <dbReference type="EMBL" id="GMN70836.1"/>
    </source>
</evidence>
<feature type="compositionally biased region" description="Basic and acidic residues" evidence="1">
    <location>
        <begin position="7"/>
        <end position="18"/>
    </location>
</feature>
<comment type="caution">
    <text evidence="2">The sequence shown here is derived from an EMBL/GenBank/DDBJ whole genome shotgun (WGS) entry which is preliminary data.</text>
</comment>
<reference evidence="2" key="1">
    <citation type="submission" date="2023-07" db="EMBL/GenBank/DDBJ databases">
        <title>draft genome sequence of fig (Ficus carica).</title>
        <authorList>
            <person name="Takahashi T."/>
            <person name="Nishimura K."/>
        </authorList>
    </citation>
    <scope>NUCLEOTIDE SEQUENCE</scope>
</reference>
<organism evidence="2 3">
    <name type="scientific">Ficus carica</name>
    <name type="common">Common fig</name>
    <dbReference type="NCBI Taxonomy" id="3494"/>
    <lineage>
        <taxon>Eukaryota</taxon>
        <taxon>Viridiplantae</taxon>
        <taxon>Streptophyta</taxon>
        <taxon>Embryophyta</taxon>
        <taxon>Tracheophyta</taxon>
        <taxon>Spermatophyta</taxon>
        <taxon>Magnoliopsida</taxon>
        <taxon>eudicotyledons</taxon>
        <taxon>Gunneridae</taxon>
        <taxon>Pentapetalae</taxon>
        <taxon>rosids</taxon>
        <taxon>fabids</taxon>
        <taxon>Rosales</taxon>
        <taxon>Moraceae</taxon>
        <taxon>Ficeae</taxon>
        <taxon>Ficus</taxon>
    </lineage>
</organism>
<feature type="compositionally biased region" description="Gly residues" evidence="1">
    <location>
        <begin position="91"/>
        <end position="100"/>
    </location>
</feature>
<dbReference type="EMBL" id="BTGU01016310">
    <property type="protein sequence ID" value="GMN70836.1"/>
    <property type="molecule type" value="Genomic_DNA"/>
</dbReference>
<name>A0AA88JG79_FICCA</name>
<keyword evidence="3" id="KW-1185">Reference proteome</keyword>
<feature type="region of interest" description="Disordered" evidence="1">
    <location>
        <begin position="1"/>
        <end position="40"/>
    </location>
</feature>
<feature type="compositionally biased region" description="Basic and acidic residues" evidence="1">
    <location>
        <begin position="72"/>
        <end position="81"/>
    </location>
</feature>
<feature type="region of interest" description="Disordered" evidence="1">
    <location>
        <begin position="71"/>
        <end position="100"/>
    </location>
</feature>
<accession>A0AA88JG79</accession>